<dbReference type="PANTHER" id="PTHR33389">
    <property type="entry name" value="FAMILY PROTEIN, PUTATIVE (DUF2921)-RELATED"/>
    <property type="match status" value="1"/>
</dbReference>
<dbReference type="AlphaFoldDB" id="A0AAN9FFZ6"/>
<feature type="chain" id="PRO_5042810450" description="DUF2921 domain-containing protein" evidence="2">
    <location>
        <begin position="23"/>
        <end position="666"/>
    </location>
</feature>
<accession>A0AAN9FFZ6</accession>
<comment type="caution">
    <text evidence="4">The sequence shown here is derived from an EMBL/GenBank/DDBJ whole genome shotgun (WGS) entry which is preliminary data.</text>
</comment>
<keyword evidence="5" id="KW-1185">Reference proteome</keyword>
<keyword evidence="1" id="KW-0472">Membrane</keyword>
<evidence type="ECO:0000256" key="1">
    <source>
        <dbReference type="SAM" id="Phobius"/>
    </source>
</evidence>
<proteinExistence type="predicted"/>
<keyword evidence="1" id="KW-1133">Transmembrane helix</keyword>
<keyword evidence="1" id="KW-0812">Transmembrane</keyword>
<evidence type="ECO:0000256" key="2">
    <source>
        <dbReference type="SAM" id="SignalP"/>
    </source>
</evidence>
<dbReference type="Pfam" id="PF25333">
    <property type="entry name" value="DUF2921_N"/>
    <property type="match status" value="3"/>
</dbReference>
<gene>
    <name evidence="4" type="ORF">RJT34_29189</name>
</gene>
<name>A0AAN9FFZ6_CLITE</name>
<organism evidence="4 5">
    <name type="scientific">Clitoria ternatea</name>
    <name type="common">Butterfly pea</name>
    <dbReference type="NCBI Taxonomy" id="43366"/>
    <lineage>
        <taxon>Eukaryota</taxon>
        <taxon>Viridiplantae</taxon>
        <taxon>Streptophyta</taxon>
        <taxon>Embryophyta</taxon>
        <taxon>Tracheophyta</taxon>
        <taxon>Spermatophyta</taxon>
        <taxon>Magnoliopsida</taxon>
        <taxon>eudicotyledons</taxon>
        <taxon>Gunneridae</taxon>
        <taxon>Pentapetalae</taxon>
        <taxon>rosids</taxon>
        <taxon>fabids</taxon>
        <taxon>Fabales</taxon>
        <taxon>Fabaceae</taxon>
        <taxon>Papilionoideae</taxon>
        <taxon>50 kb inversion clade</taxon>
        <taxon>NPAAA clade</taxon>
        <taxon>indigoferoid/millettioid clade</taxon>
        <taxon>Phaseoleae</taxon>
        <taxon>Clitoria</taxon>
    </lineage>
</organism>
<evidence type="ECO:0000259" key="3">
    <source>
        <dbReference type="Pfam" id="PF25333"/>
    </source>
</evidence>
<evidence type="ECO:0000313" key="4">
    <source>
        <dbReference type="EMBL" id="KAK7272533.1"/>
    </source>
</evidence>
<dbReference type="Proteomes" id="UP001359559">
    <property type="component" value="Unassembled WGS sequence"/>
</dbReference>
<keyword evidence="2" id="KW-0732">Signal</keyword>
<feature type="transmembrane region" description="Helical" evidence="1">
    <location>
        <begin position="632"/>
        <end position="653"/>
    </location>
</feature>
<feature type="domain" description="DUF2921" evidence="3">
    <location>
        <begin position="29"/>
        <end position="200"/>
    </location>
</feature>
<reference evidence="4 5" key="1">
    <citation type="submission" date="2024-01" db="EMBL/GenBank/DDBJ databases">
        <title>The genomes of 5 underutilized Papilionoideae crops provide insights into root nodulation and disease resistance.</title>
        <authorList>
            <person name="Yuan L."/>
        </authorList>
    </citation>
    <scope>NUCLEOTIDE SEQUENCE [LARGE SCALE GENOMIC DNA]</scope>
    <source>
        <strain evidence="4">LY-2023</strain>
        <tissue evidence="4">Leaf</tissue>
    </source>
</reference>
<evidence type="ECO:0000313" key="5">
    <source>
        <dbReference type="Proteomes" id="UP001359559"/>
    </source>
</evidence>
<feature type="domain" description="DUF2921" evidence="3">
    <location>
        <begin position="223"/>
        <end position="397"/>
    </location>
</feature>
<feature type="domain" description="DUF2921" evidence="3">
    <location>
        <begin position="425"/>
        <end position="609"/>
    </location>
</feature>
<dbReference type="EMBL" id="JAYKXN010000007">
    <property type="protein sequence ID" value="KAK7272533.1"/>
    <property type="molecule type" value="Genomic_DNA"/>
</dbReference>
<feature type="signal peptide" evidence="2">
    <location>
        <begin position="1"/>
        <end position="22"/>
    </location>
</feature>
<protein>
    <recommendedName>
        <fullName evidence="3">DUF2921 domain-containing protein</fullName>
    </recommendedName>
</protein>
<dbReference type="PANTHER" id="PTHR33389:SF23">
    <property type="entry name" value="DUF2921 FAMILY PROTEIN"/>
    <property type="match status" value="1"/>
</dbReference>
<sequence length="666" mass="74983">MDSLCSILFFLFTFFSFYPVSSFASQPSYKEHCDSIVQESTPNEHTLNSFPLGDHHTGYYKGGDSIIDVGASWNSFSFKLSQRNTHATQIPNVFKVEGTISFRSTNAFRNGDGSYYYQGHYGFRGGYLAFKLDGFWSESSGKVCMVGTSHGYSRKGNSLNVNAVFKLYNVFNASNITSLVSGSLESLSSEEDENYFKSISLLMFPKANYEYTLDSVEADNEFPFRSDAKHALALNLDSLSFCKHPLSWMTSGLQLEYSPECNSFKNCSPIGESGSSSKLPPLMSLKGIECSLTKKHRLRVLVEFSPIGYYLVNQGFDPKTMLVGEGLWNEKNNMLRVVACHMMGKASSSLVDTHIDDCSIRLRLIFPSIWSIKNTSTIVGQIWSNKRANDPGYFKVITFRNDNEHGVGGQGLKYEYSQLEKVNQSCPTNNKPIDHEKIYPDAFSYNMRFDMSVRESKKKVAWGYSYPLAVDDQFYEPDTSYSDSFSSYSTEIPDRIINNNNNSLFNISYKISISVQSYSKLSDKRSLFNLSSERVKISAEGTYDAGAGTLCMIGCRDLNNGTPKAHSVDCEILLKFQFPSLDTNDGSLIKGSIKSLRDKNSDPLYFKPLELSAVAYYRESARRNVWRMDMEVVMALTSTTLACVFVGLQLYYVKSNQMCYPLSHLL</sequence>
<dbReference type="InterPro" id="IPR057425">
    <property type="entry name" value="DUF2921_N"/>
</dbReference>